<reference evidence="3 4" key="1">
    <citation type="journal article" date="2019" name="ACS Chem. Biol.">
        <title>Identification and Mobilization of a Cryptic Antibiotic Biosynthesis Gene Locus from a Human-Pathogenic Nocardia Isolate.</title>
        <authorList>
            <person name="Herisse M."/>
            <person name="Ishida K."/>
            <person name="Porter J.L."/>
            <person name="Howden B."/>
            <person name="Hertweck C."/>
            <person name="Stinear T.P."/>
            <person name="Pidot S.J."/>
        </authorList>
    </citation>
    <scope>NUCLEOTIDE SEQUENCE [LARGE SCALE GENOMIC DNA]</scope>
    <source>
        <strain evidence="3 4">AUSMDU00012717</strain>
    </source>
</reference>
<feature type="region of interest" description="Disordered" evidence="1">
    <location>
        <begin position="1"/>
        <end position="23"/>
    </location>
</feature>
<keyword evidence="2" id="KW-1133">Transmembrane helix</keyword>
<keyword evidence="2" id="KW-0812">Transmembrane</keyword>
<name>A0A6G9YNX0_9NOCA</name>
<keyword evidence="2" id="KW-0472">Membrane</keyword>
<dbReference type="AlphaFoldDB" id="A0A6G9YNX0"/>
<evidence type="ECO:0008006" key="5">
    <source>
        <dbReference type="Google" id="ProtNLM"/>
    </source>
</evidence>
<keyword evidence="4" id="KW-1185">Reference proteome</keyword>
<evidence type="ECO:0000256" key="1">
    <source>
        <dbReference type="SAM" id="MobiDB-lite"/>
    </source>
</evidence>
<accession>A0A6G9YNX0</accession>
<dbReference type="KEGG" id="nah:F5544_35365"/>
<sequence>MTVATDPKTTAPEPDSSSPAPIGRRVALGSRTVSIRVGTVLRGLAITVATAAAVIFAVLWWSARSDLHHRDAAAADRRHAEQVATDYALGASTIDYQNFPAWMTKLKANTTSQLAAKFDATGPALQQLLTPLRWTSTAKPIAAKVLSESGSSYQVDVFLDVDTTSAQTPDGARTTVAYHVTVDRDSGWKLTDVGGMDGALPVR</sequence>
<proteinExistence type="predicted"/>
<protein>
    <recommendedName>
        <fullName evidence="5">Mce-associated membrane protein</fullName>
    </recommendedName>
</protein>
<feature type="transmembrane region" description="Helical" evidence="2">
    <location>
        <begin position="40"/>
        <end position="61"/>
    </location>
</feature>
<dbReference type="Proteomes" id="UP000503540">
    <property type="component" value="Chromosome"/>
</dbReference>
<organism evidence="3 4">
    <name type="scientific">Nocardia arthritidis</name>
    <dbReference type="NCBI Taxonomy" id="228602"/>
    <lineage>
        <taxon>Bacteria</taxon>
        <taxon>Bacillati</taxon>
        <taxon>Actinomycetota</taxon>
        <taxon>Actinomycetes</taxon>
        <taxon>Mycobacteriales</taxon>
        <taxon>Nocardiaceae</taxon>
        <taxon>Nocardia</taxon>
    </lineage>
</organism>
<evidence type="ECO:0000313" key="4">
    <source>
        <dbReference type="Proteomes" id="UP000503540"/>
    </source>
</evidence>
<evidence type="ECO:0000313" key="3">
    <source>
        <dbReference type="EMBL" id="QIS14904.1"/>
    </source>
</evidence>
<dbReference type="EMBL" id="CP046172">
    <property type="protein sequence ID" value="QIS14904.1"/>
    <property type="molecule type" value="Genomic_DNA"/>
</dbReference>
<gene>
    <name evidence="3" type="ORF">F5544_35365</name>
</gene>
<evidence type="ECO:0000256" key="2">
    <source>
        <dbReference type="SAM" id="Phobius"/>
    </source>
</evidence>
<dbReference type="RefSeq" id="WP_238846824.1">
    <property type="nucleotide sequence ID" value="NZ_CP046172.1"/>
</dbReference>